<dbReference type="Proteomes" id="UP000005240">
    <property type="component" value="Unassembled WGS sequence"/>
</dbReference>
<feature type="non-terminal residue" evidence="1">
    <location>
        <position position="132"/>
    </location>
</feature>
<dbReference type="OrthoDB" id="272077at2759"/>
<dbReference type="AlphaFoldDB" id="A0A180G0F9"/>
<organism evidence="1">
    <name type="scientific">Puccinia triticina (isolate 1-1 / race 1 (BBBD))</name>
    <name type="common">Brown leaf rust fungus</name>
    <dbReference type="NCBI Taxonomy" id="630390"/>
    <lineage>
        <taxon>Eukaryota</taxon>
        <taxon>Fungi</taxon>
        <taxon>Dikarya</taxon>
        <taxon>Basidiomycota</taxon>
        <taxon>Pucciniomycotina</taxon>
        <taxon>Pucciniomycetes</taxon>
        <taxon>Pucciniales</taxon>
        <taxon>Pucciniaceae</taxon>
        <taxon>Puccinia</taxon>
    </lineage>
</organism>
<reference evidence="2 3" key="3">
    <citation type="journal article" date="2017" name="G3 (Bethesda)">
        <title>Comparative analysis highlights variable genome content of wheat rusts and divergence of the mating loci.</title>
        <authorList>
            <person name="Cuomo C.A."/>
            <person name="Bakkeren G."/>
            <person name="Khalil H.B."/>
            <person name="Panwar V."/>
            <person name="Joly D."/>
            <person name="Linning R."/>
            <person name="Sakthikumar S."/>
            <person name="Song X."/>
            <person name="Adiconis X."/>
            <person name="Fan L."/>
            <person name="Goldberg J.M."/>
            <person name="Levin J.Z."/>
            <person name="Young S."/>
            <person name="Zeng Q."/>
            <person name="Anikster Y."/>
            <person name="Bruce M."/>
            <person name="Wang M."/>
            <person name="Yin C."/>
            <person name="McCallum B."/>
            <person name="Szabo L.J."/>
            <person name="Hulbert S."/>
            <person name="Chen X."/>
            <person name="Fellers J.P."/>
        </authorList>
    </citation>
    <scope>NUCLEOTIDE SEQUENCE</scope>
    <source>
        <strain evidence="3">Isolate 1-1 / race 1 (BBBD)</strain>
        <strain evidence="2">isolate 1-1 / race 1 (BBBD)</strain>
    </source>
</reference>
<proteinExistence type="predicted"/>
<evidence type="ECO:0000313" key="1">
    <source>
        <dbReference type="EMBL" id="OAV86171.1"/>
    </source>
</evidence>
<protein>
    <submittedName>
        <fullName evidence="1 2">Uncharacterized protein</fullName>
    </submittedName>
</protein>
<keyword evidence="3" id="KW-1185">Reference proteome</keyword>
<dbReference type="EnsemblFungi" id="PTTG_09834-t43_1">
    <property type="protein sequence ID" value="PTTG_09834-t43_1-p1"/>
    <property type="gene ID" value="PTTG_09834"/>
</dbReference>
<accession>A0A180G0F9</accession>
<reference evidence="1" key="2">
    <citation type="submission" date="2016-05" db="EMBL/GenBank/DDBJ databases">
        <title>Comparative analysis highlights variable genome content of wheat rusts and divergence of the mating loci.</title>
        <authorList>
            <person name="Cuomo C.A."/>
            <person name="Bakkeren G."/>
            <person name="Szabo L."/>
            <person name="Khalil H."/>
            <person name="Joly D."/>
            <person name="Goldberg J."/>
            <person name="Young S."/>
            <person name="Zeng Q."/>
            <person name="Fellers J."/>
        </authorList>
    </citation>
    <scope>NUCLEOTIDE SEQUENCE [LARGE SCALE GENOMIC DNA]</scope>
    <source>
        <strain evidence="1">1-1 BBBD Race 1</strain>
    </source>
</reference>
<dbReference type="VEuPathDB" id="FungiDB:PTTG_09834"/>
<name>A0A180G0F9_PUCT1</name>
<reference evidence="2" key="4">
    <citation type="submission" date="2025-05" db="UniProtKB">
        <authorList>
            <consortium name="EnsemblFungi"/>
        </authorList>
    </citation>
    <scope>IDENTIFICATION</scope>
    <source>
        <strain evidence="2">isolate 1-1 / race 1 (BBBD)</strain>
    </source>
</reference>
<reference evidence="1" key="1">
    <citation type="submission" date="2009-11" db="EMBL/GenBank/DDBJ databases">
        <authorList>
            <consortium name="The Broad Institute Genome Sequencing Platform"/>
            <person name="Ward D."/>
            <person name="Feldgarden M."/>
            <person name="Earl A."/>
            <person name="Young S.K."/>
            <person name="Zeng Q."/>
            <person name="Koehrsen M."/>
            <person name="Alvarado L."/>
            <person name="Berlin A."/>
            <person name="Bochicchio J."/>
            <person name="Borenstein D."/>
            <person name="Chapman S.B."/>
            <person name="Chen Z."/>
            <person name="Engels R."/>
            <person name="Freedman E."/>
            <person name="Gellesch M."/>
            <person name="Goldberg J."/>
            <person name="Griggs A."/>
            <person name="Gujja S."/>
            <person name="Heilman E."/>
            <person name="Heiman D."/>
            <person name="Hepburn T."/>
            <person name="Howarth C."/>
            <person name="Jen D."/>
            <person name="Larson L."/>
            <person name="Lewis B."/>
            <person name="Mehta T."/>
            <person name="Park D."/>
            <person name="Pearson M."/>
            <person name="Roberts A."/>
            <person name="Saif S."/>
            <person name="Shea T."/>
            <person name="Shenoy N."/>
            <person name="Sisk P."/>
            <person name="Stolte C."/>
            <person name="Sykes S."/>
            <person name="Thomson T."/>
            <person name="Walk T."/>
            <person name="White J."/>
            <person name="Yandava C."/>
            <person name="Izard J."/>
            <person name="Baranova O.V."/>
            <person name="Blanton J.M."/>
            <person name="Tanner A.C."/>
            <person name="Dewhirst F.E."/>
            <person name="Haas B."/>
            <person name="Nusbaum C."/>
            <person name="Birren B."/>
        </authorList>
    </citation>
    <scope>NUCLEOTIDE SEQUENCE [LARGE SCALE GENOMIC DNA]</scope>
    <source>
        <strain evidence="1">1-1 BBBD Race 1</strain>
    </source>
</reference>
<gene>
    <name evidence="1" type="ORF">PTTG_09834</name>
</gene>
<sequence>MPLSKVLRPFISAANSSPPAPRPSTSAETFSPFTTGAEAIYLCGNLFATGTFPSYHPKDPLFSFRDLRVMHCLAAILPGSGLAGSKRTARTGTGSWVPTSSEKCACVYRLGMSYMLGQMNLPVNMAQSMVYL</sequence>
<dbReference type="EMBL" id="ADAS02001538">
    <property type="protein sequence ID" value="OAV86171.1"/>
    <property type="molecule type" value="Genomic_DNA"/>
</dbReference>
<evidence type="ECO:0000313" key="3">
    <source>
        <dbReference type="Proteomes" id="UP000005240"/>
    </source>
</evidence>
<evidence type="ECO:0000313" key="2">
    <source>
        <dbReference type="EnsemblFungi" id="PTTG_09834-t43_1-p1"/>
    </source>
</evidence>